<proteinExistence type="predicted"/>
<feature type="DNA-binding region" description="H-T-H motif" evidence="2">
    <location>
        <begin position="30"/>
        <end position="49"/>
    </location>
</feature>
<gene>
    <name evidence="4" type="ORF">FH715_15145</name>
</gene>
<dbReference type="PANTHER" id="PTHR30055">
    <property type="entry name" value="HTH-TYPE TRANSCRIPTIONAL REGULATOR RUTR"/>
    <property type="match status" value="1"/>
</dbReference>
<dbReference type="RefSeq" id="WP_139645481.1">
    <property type="nucleotide sequence ID" value="NZ_BAAAZS010000075.1"/>
</dbReference>
<dbReference type="Pfam" id="PF00440">
    <property type="entry name" value="TetR_N"/>
    <property type="match status" value="1"/>
</dbReference>
<dbReference type="EMBL" id="VDGT01000010">
    <property type="protein sequence ID" value="TNM29471.1"/>
    <property type="molecule type" value="Genomic_DNA"/>
</dbReference>
<dbReference type="InterPro" id="IPR001647">
    <property type="entry name" value="HTH_TetR"/>
</dbReference>
<dbReference type="GO" id="GO:0000976">
    <property type="term" value="F:transcription cis-regulatory region binding"/>
    <property type="evidence" value="ECO:0007669"/>
    <property type="project" value="TreeGrafter"/>
</dbReference>
<dbReference type="AlphaFoldDB" id="A0A5C4V0J7"/>
<name>A0A5C4V0J7_9ACTN</name>
<reference evidence="4 5" key="1">
    <citation type="submission" date="2019-06" db="EMBL/GenBank/DDBJ databases">
        <title>Draft genome of Streptomyces sedi sp. JCM16909.</title>
        <authorList>
            <person name="Klykleung N."/>
            <person name="Tanasupawat S."/>
            <person name="Kudo T."/>
            <person name="Yuki M."/>
            <person name="Ohkuma M."/>
        </authorList>
    </citation>
    <scope>NUCLEOTIDE SEQUENCE [LARGE SCALE GENOMIC DNA]</scope>
    <source>
        <strain evidence="4 5">JCM 16909</strain>
    </source>
</reference>
<dbReference type="PROSITE" id="PS50977">
    <property type="entry name" value="HTH_TETR_2"/>
    <property type="match status" value="1"/>
</dbReference>
<keyword evidence="1 2" id="KW-0238">DNA-binding</keyword>
<dbReference type="Gene3D" id="1.10.357.10">
    <property type="entry name" value="Tetracycline Repressor, domain 2"/>
    <property type="match status" value="1"/>
</dbReference>
<dbReference type="InterPro" id="IPR009057">
    <property type="entry name" value="Homeodomain-like_sf"/>
</dbReference>
<keyword evidence="5" id="KW-1185">Reference proteome</keyword>
<dbReference type="InterPro" id="IPR041583">
    <property type="entry name" value="TetR_C_31"/>
</dbReference>
<feature type="domain" description="HTH tetR-type" evidence="3">
    <location>
        <begin position="7"/>
        <end position="67"/>
    </location>
</feature>
<evidence type="ECO:0000256" key="1">
    <source>
        <dbReference type="ARBA" id="ARBA00023125"/>
    </source>
</evidence>
<comment type="caution">
    <text evidence="4">The sequence shown here is derived from an EMBL/GenBank/DDBJ whole genome shotgun (WGS) entry which is preliminary data.</text>
</comment>
<dbReference type="SUPFAM" id="SSF46689">
    <property type="entry name" value="Homeodomain-like"/>
    <property type="match status" value="1"/>
</dbReference>
<dbReference type="InterPro" id="IPR036271">
    <property type="entry name" value="Tet_transcr_reg_TetR-rel_C_sf"/>
</dbReference>
<dbReference type="InterPro" id="IPR050109">
    <property type="entry name" value="HTH-type_TetR-like_transc_reg"/>
</dbReference>
<dbReference type="SUPFAM" id="SSF48498">
    <property type="entry name" value="Tetracyclin repressor-like, C-terminal domain"/>
    <property type="match status" value="1"/>
</dbReference>
<dbReference type="GO" id="GO:0003700">
    <property type="term" value="F:DNA-binding transcription factor activity"/>
    <property type="evidence" value="ECO:0007669"/>
    <property type="project" value="TreeGrafter"/>
</dbReference>
<dbReference type="Pfam" id="PF17940">
    <property type="entry name" value="TetR_C_31"/>
    <property type="match status" value="1"/>
</dbReference>
<dbReference type="Proteomes" id="UP000311713">
    <property type="component" value="Unassembled WGS sequence"/>
</dbReference>
<dbReference type="OrthoDB" id="6929199at2"/>
<evidence type="ECO:0000313" key="4">
    <source>
        <dbReference type="EMBL" id="TNM29471.1"/>
    </source>
</evidence>
<evidence type="ECO:0000259" key="3">
    <source>
        <dbReference type="PROSITE" id="PS50977"/>
    </source>
</evidence>
<evidence type="ECO:0000313" key="5">
    <source>
        <dbReference type="Proteomes" id="UP000311713"/>
    </source>
</evidence>
<evidence type="ECO:0000256" key="2">
    <source>
        <dbReference type="PROSITE-ProRule" id="PRU00335"/>
    </source>
</evidence>
<dbReference type="PANTHER" id="PTHR30055:SF231">
    <property type="entry name" value="TRANSCRIPTIONAL REGULATORY PROTEIN (PROBABLY DEOR-FAMILY)-RELATED"/>
    <property type="match status" value="1"/>
</dbReference>
<protein>
    <submittedName>
        <fullName evidence="4">TetR family transcriptional regulator</fullName>
    </submittedName>
</protein>
<accession>A0A5C4V0J7</accession>
<organism evidence="4 5">
    <name type="scientific">Streptomyces sedi</name>
    <dbReference type="NCBI Taxonomy" id="555059"/>
    <lineage>
        <taxon>Bacteria</taxon>
        <taxon>Bacillati</taxon>
        <taxon>Actinomycetota</taxon>
        <taxon>Actinomycetes</taxon>
        <taxon>Kitasatosporales</taxon>
        <taxon>Streptomycetaceae</taxon>
        <taxon>Streptomyces</taxon>
    </lineage>
</organism>
<sequence>MPRRYDPERRERIVAAAVRVLERRGIKGLTHRAVAAEADVPLGSTTYHFDGGEALLLAALERVNADWLEWFARWVADAETAPSVADRVVSLLDDWTGPRRASAELLYGLYFAGLERPALRPLAARCLDEMVRLARPLTGDEAGARAFVGLVDGLLIQLLLTGGPHRPEETREALARLLHEAGSRPRPGTG</sequence>